<reference evidence="2 3" key="1">
    <citation type="submission" date="2015-04" db="EMBL/GenBank/DDBJ databases">
        <title>The draft genome sequence of Fusarium langsethiae, a T-2/HT-2 mycotoxin producer.</title>
        <authorList>
            <person name="Lysoe E."/>
            <person name="Divon H.H."/>
            <person name="Terzi V."/>
            <person name="Orru L."/>
            <person name="Lamontanara A."/>
            <person name="Kolseth A.-K."/>
            <person name="Frandsen R.J."/>
            <person name="Nielsen K."/>
            <person name="Thrane U."/>
        </authorList>
    </citation>
    <scope>NUCLEOTIDE SEQUENCE [LARGE SCALE GENOMIC DNA]</scope>
    <source>
        <strain evidence="2 3">Fl201059</strain>
    </source>
</reference>
<comment type="caution">
    <text evidence="2">The sequence shown here is derived from an EMBL/GenBank/DDBJ whole genome shotgun (WGS) entry which is preliminary data.</text>
</comment>
<gene>
    <name evidence="2" type="ORF">FLAG1_11022</name>
</gene>
<evidence type="ECO:0000313" key="2">
    <source>
        <dbReference type="EMBL" id="KPA36226.1"/>
    </source>
</evidence>
<dbReference type="EMBL" id="JXCE01000710">
    <property type="protein sequence ID" value="KPA36226.1"/>
    <property type="molecule type" value="Genomic_DNA"/>
</dbReference>
<feature type="signal peptide" evidence="1">
    <location>
        <begin position="1"/>
        <end position="17"/>
    </location>
</feature>
<dbReference type="Proteomes" id="UP000037904">
    <property type="component" value="Unassembled WGS sequence"/>
</dbReference>
<dbReference type="AlphaFoldDB" id="A0A0M9ENE9"/>
<evidence type="ECO:0000313" key="3">
    <source>
        <dbReference type="Proteomes" id="UP000037904"/>
    </source>
</evidence>
<feature type="chain" id="PRO_5005834814" description="Secreted peptide" evidence="1">
    <location>
        <begin position="18"/>
        <end position="89"/>
    </location>
</feature>
<protein>
    <recommendedName>
        <fullName evidence="4">Secreted peptide</fullName>
    </recommendedName>
</protein>
<evidence type="ECO:0008006" key="4">
    <source>
        <dbReference type="Google" id="ProtNLM"/>
    </source>
</evidence>
<evidence type="ECO:0000256" key="1">
    <source>
        <dbReference type="SAM" id="SignalP"/>
    </source>
</evidence>
<sequence length="89" mass="9788">MLCLLLAAAFLTNCCLPVEVPPLHNFSEVGLSPLLVIAFDAFRFFFFLCRPFFAITFFSLVIDLLEGSTASALSEVIDNVDCKFASGRC</sequence>
<keyword evidence="1" id="KW-0732">Signal</keyword>
<accession>A0A0M9ENE9</accession>
<keyword evidence="3" id="KW-1185">Reference proteome</keyword>
<name>A0A0M9ENE9_FUSLA</name>
<proteinExistence type="predicted"/>
<organism evidence="2 3">
    <name type="scientific">Fusarium langsethiae</name>
    <dbReference type="NCBI Taxonomy" id="179993"/>
    <lineage>
        <taxon>Eukaryota</taxon>
        <taxon>Fungi</taxon>
        <taxon>Dikarya</taxon>
        <taxon>Ascomycota</taxon>
        <taxon>Pezizomycotina</taxon>
        <taxon>Sordariomycetes</taxon>
        <taxon>Hypocreomycetidae</taxon>
        <taxon>Hypocreales</taxon>
        <taxon>Nectriaceae</taxon>
        <taxon>Fusarium</taxon>
    </lineage>
</organism>